<protein>
    <submittedName>
        <fullName evidence="2">Uncharacterized protein</fullName>
    </submittedName>
</protein>
<name>A0A6A5JX01_9PLEO</name>
<evidence type="ECO:0000313" key="3">
    <source>
        <dbReference type="Proteomes" id="UP000800040"/>
    </source>
</evidence>
<evidence type="ECO:0000256" key="1">
    <source>
        <dbReference type="SAM" id="MobiDB-lite"/>
    </source>
</evidence>
<accession>A0A6A5JX01</accession>
<keyword evidence="3" id="KW-1185">Reference proteome</keyword>
<gene>
    <name evidence="2" type="ORF">BDW02DRAFT_176985</name>
</gene>
<reference evidence="2" key="1">
    <citation type="submission" date="2020-01" db="EMBL/GenBank/DDBJ databases">
        <authorList>
            <consortium name="DOE Joint Genome Institute"/>
            <person name="Haridas S."/>
            <person name="Albert R."/>
            <person name="Binder M."/>
            <person name="Bloem J."/>
            <person name="Labutti K."/>
            <person name="Salamov A."/>
            <person name="Andreopoulos B."/>
            <person name="Baker S.E."/>
            <person name="Barry K."/>
            <person name="Bills G."/>
            <person name="Bluhm B.H."/>
            <person name="Cannon C."/>
            <person name="Castanera R."/>
            <person name="Culley D.E."/>
            <person name="Daum C."/>
            <person name="Ezra D."/>
            <person name="Gonzalez J.B."/>
            <person name="Henrissat B."/>
            <person name="Kuo A."/>
            <person name="Liang C."/>
            <person name="Lipzen A."/>
            <person name="Lutzoni F."/>
            <person name="Magnuson J."/>
            <person name="Mondo S."/>
            <person name="Nolan M."/>
            <person name="Ohm R."/>
            <person name="Pangilinan J."/>
            <person name="Park H.-J."/>
            <person name="Ramirez L."/>
            <person name="Alfaro M."/>
            <person name="Sun H."/>
            <person name="Tritt A."/>
            <person name="Yoshinaga Y."/>
            <person name="Zwiers L.-H."/>
            <person name="Turgeon B.G."/>
            <person name="Goodwin S.B."/>
            <person name="Spatafora J.W."/>
            <person name="Crous P.W."/>
            <person name="Grigoriev I.V."/>
        </authorList>
    </citation>
    <scope>NUCLEOTIDE SEQUENCE</scope>
    <source>
        <strain evidence="2">P77</strain>
    </source>
</reference>
<organism evidence="2 3">
    <name type="scientific">Decorospora gaudefroyi</name>
    <dbReference type="NCBI Taxonomy" id="184978"/>
    <lineage>
        <taxon>Eukaryota</taxon>
        <taxon>Fungi</taxon>
        <taxon>Dikarya</taxon>
        <taxon>Ascomycota</taxon>
        <taxon>Pezizomycotina</taxon>
        <taxon>Dothideomycetes</taxon>
        <taxon>Pleosporomycetidae</taxon>
        <taxon>Pleosporales</taxon>
        <taxon>Pleosporineae</taxon>
        <taxon>Pleosporaceae</taxon>
        <taxon>Decorospora</taxon>
    </lineage>
</organism>
<proteinExistence type="predicted"/>
<dbReference type="AlphaFoldDB" id="A0A6A5JX01"/>
<evidence type="ECO:0000313" key="2">
    <source>
        <dbReference type="EMBL" id="KAF1829245.1"/>
    </source>
</evidence>
<dbReference type="EMBL" id="ML975456">
    <property type="protein sequence ID" value="KAF1829245.1"/>
    <property type="molecule type" value="Genomic_DNA"/>
</dbReference>
<feature type="region of interest" description="Disordered" evidence="1">
    <location>
        <begin position="1"/>
        <end position="21"/>
    </location>
</feature>
<dbReference type="Proteomes" id="UP000800040">
    <property type="component" value="Unassembled WGS sequence"/>
</dbReference>
<sequence>MMRLEPVRQSQTGRRKLPAASTTRRSSCHSLSHCCDCYLSARYFTAVPETSLPLPPLAARNPLFRASLLPHTASSPLWPTVIAPAACITVACDVLVWEGRPLRLCGAQADAFTEPEPCMPTRHHHQSLLLDFSIRNILHECTHGRHVWIARHDVLITDNG</sequence>